<dbReference type="AlphaFoldDB" id="A0A1H6EWE2"/>
<dbReference type="Gene3D" id="3.40.50.720">
    <property type="entry name" value="NAD(P)-binding Rossmann-like Domain"/>
    <property type="match status" value="1"/>
</dbReference>
<accession>A0A1H6EWE2</accession>
<proteinExistence type="predicted"/>
<dbReference type="Gene3D" id="3.90.25.10">
    <property type="entry name" value="UDP-galactose 4-epimerase, domain 1"/>
    <property type="match status" value="1"/>
</dbReference>
<evidence type="ECO:0000256" key="4">
    <source>
        <dbReference type="ARBA" id="ARBA00022793"/>
    </source>
</evidence>
<dbReference type="InterPro" id="IPR044516">
    <property type="entry name" value="UXS-like"/>
</dbReference>
<evidence type="ECO:0000313" key="15">
    <source>
        <dbReference type="Proteomes" id="UP000236732"/>
    </source>
</evidence>
<dbReference type="Pfam" id="PF01370">
    <property type="entry name" value="Epimerase"/>
    <property type="match status" value="1"/>
</dbReference>
<evidence type="ECO:0000256" key="12">
    <source>
        <dbReference type="ARBA" id="ARBA00037859"/>
    </source>
</evidence>
<comment type="cofactor">
    <cofactor evidence="1">
        <name>NAD(+)</name>
        <dbReference type="ChEBI" id="CHEBI:57540"/>
    </cofactor>
</comment>
<evidence type="ECO:0000256" key="2">
    <source>
        <dbReference type="ARBA" id="ARBA00004323"/>
    </source>
</evidence>
<keyword evidence="4" id="KW-0210">Decarboxylase</keyword>
<evidence type="ECO:0000256" key="6">
    <source>
        <dbReference type="ARBA" id="ARBA00022989"/>
    </source>
</evidence>
<keyword evidence="5" id="KW-0735">Signal-anchor</keyword>
<dbReference type="RefSeq" id="WP_103962860.1">
    <property type="nucleotide sequence ID" value="NZ_FNVT01000022.1"/>
</dbReference>
<evidence type="ECO:0000256" key="11">
    <source>
        <dbReference type="ARBA" id="ARBA00023239"/>
    </source>
</evidence>
<evidence type="ECO:0000256" key="8">
    <source>
        <dbReference type="ARBA" id="ARBA00023034"/>
    </source>
</evidence>
<dbReference type="GO" id="GO:0048040">
    <property type="term" value="F:UDP-glucuronate decarboxylase activity"/>
    <property type="evidence" value="ECO:0007669"/>
    <property type="project" value="TreeGrafter"/>
</dbReference>
<reference evidence="14 15" key="1">
    <citation type="submission" date="2016-10" db="EMBL/GenBank/DDBJ databases">
        <authorList>
            <person name="de Groot N.N."/>
        </authorList>
    </citation>
    <scope>NUCLEOTIDE SEQUENCE [LARGE SCALE GENOMIC DNA]</scope>
    <source>
        <strain evidence="14 15">CGMCC 4.7037</strain>
    </source>
</reference>
<keyword evidence="10" id="KW-0325">Glycoprotein</keyword>
<evidence type="ECO:0000256" key="10">
    <source>
        <dbReference type="ARBA" id="ARBA00023180"/>
    </source>
</evidence>
<evidence type="ECO:0000256" key="5">
    <source>
        <dbReference type="ARBA" id="ARBA00022968"/>
    </source>
</evidence>
<dbReference type="FunFam" id="3.40.50.720:FF:000065">
    <property type="entry name" value="UDP-glucuronic acid decarboxylase 1"/>
    <property type="match status" value="1"/>
</dbReference>
<evidence type="ECO:0000256" key="3">
    <source>
        <dbReference type="ARBA" id="ARBA00022692"/>
    </source>
</evidence>
<gene>
    <name evidence="14" type="ORF">SAMN05444920_12222</name>
</gene>
<protein>
    <submittedName>
        <fullName evidence="14">dTDP-glucose 4,6-dehydratase</fullName>
    </submittedName>
</protein>
<dbReference type="GO" id="GO:0070403">
    <property type="term" value="F:NAD+ binding"/>
    <property type="evidence" value="ECO:0007669"/>
    <property type="project" value="InterPro"/>
</dbReference>
<sequence length="327" mass="34933">MTSHDLASRDLDGARVLVTGAAGFVGSHLCEQLIRSGASVIGLDNLSTGRRQNLCALTGERSFTFLDGDVTLPHPVHGPLDAIMHLASPAAPRDYLALPVATLRAGALGTLNMAELARQKGARLLLASTSEVYGDPLEHPQAESYLGNVNPIGPRSVYDEAKRFAEAVTAQAGRTGVRTAIARIFNTYGPRMSGADSRMVPTFIRQALAGAPLTIAGDGTQTRSLCYVDDTVEGLIRLLTCGFADPVNIGGTHEITVLELAHLIRDLCGSRSPITFVDLPADDPRRRRPDITRAARVLGWEPQVSLREGLARTLAWERRQVTAGAVA</sequence>
<evidence type="ECO:0000313" key="14">
    <source>
        <dbReference type="EMBL" id="SEH01773.1"/>
    </source>
</evidence>
<dbReference type="PANTHER" id="PTHR43078">
    <property type="entry name" value="UDP-GLUCURONIC ACID DECARBOXYLASE-RELATED"/>
    <property type="match status" value="1"/>
</dbReference>
<name>A0A1H6EWE2_9ACTN</name>
<dbReference type="GO" id="GO:0033320">
    <property type="term" value="P:UDP-D-xylose biosynthetic process"/>
    <property type="evidence" value="ECO:0007669"/>
    <property type="project" value="UniProtKB-UniPathway"/>
</dbReference>
<dbReference type="OrthoDB" id="9801785at2"/>
<evidence type="ECO:0000256" key="7">
    <source>
        <dbReference type="ARBA" id="ARBA00023027"/>
    </source>
</evidence>
<dbReference type="InterPro" id="IPR036291">
    <property type="entry name" value="NAD(P)-bd_dom_sf"/>
</dbReference>
<dbReference type="UniPathway" id="UPA00796">
    <property type="reaction ID" value="UER00771"/>
</dbReference>
<keyword evidence="6" id="KW-1133">Transmembrane helix</keyword>
<evidence type="ECO:0000256" key="1">
    <source>
        <dbReference type="ARBA" id="ARBA00001911"/>
    </source>
</evidence>
<evidence type="ECO:0000256" key="9">
    <source>
        <dbReference type="ARBA" id="ARBA00023136"/>
    </source>
</evidence>
<keyword evidence="8" id="KW-0333">Golgi apparatus</keyword>
<dbReference type="EMBL" id="FNVT01000022">
    <property type="protein sequence ID" value="SEH01773.1"/>
    <property type="molecule type" value="Genomic_DNA"/>
</dbReference>
<dbReference type="GO" id="GO:0042732">
    <property type="term" value="P:D-xylose metabolic process"/>
    <property type="evidence" value="ECO:0007669"/>
    <property type="project" value="InterPro"/>
</dbReference>
<keyword evidence="7" id="KW-0520">NAD</keyword>
<feature type="domain" description="NAD-dependent epimerase/dehydratase" evidence="13">
    <location>
        <begin position="16"/>
        <end position="250"/>
    </location>
</feature>
<dbReference type="PANTHER" id="PTHR43078:SF6">
    <property type="entry name" value="UDP-GLUCURONIC ACID DECARBOXYLASE 1"/>
    <property type="match status" value="1"/>
</dbReference>
<keyword evidence="3" id="KW-0812">Transmembrane</keyword>
<evidence type="ECO:0000259" key="13">
    <source>
        <dbReference type="Pfam" id="PF01370"/>
    </source>
</evidence>
<dbReference type="SUPFAM" id="SSF51735">
    <property type="entry name" value="NAD(P)-binding Rossmann-fold domains"/>
    <property type="match status" value="1"/>
</dbReference>
<keyword evidence="15" id="KW-1185">Reference proteome</keyword>
<dbReference type="InterPro" id="IPR001509">
    <property type="entry name" value="Epimerase_deHydtase"/>
</dbReference>
<keyword evidence="11" id="KW-0456">Lyase</keyword>
<dbReference type="GO" id="GO:0005737">
    <property type="term" value="C:cytoplasm"/>
    <property type="evidence" value="ECO:0007669"/>
    <property type="project" value="TreeGrafter"/>
</dbReference>
<comment type="subcellular location">
    <subcellularLocation>
        <location evidence="2">Golgi apparatus membrane</location>
        <topology evidence="2">Single-pass type II membrane protein</topology>
    </subcellularLocation>
    <subcellularLocation>
        <location evidence="12">Golgi apparatus</location>
        <location evidence="12">Golgi stack membrane</location>
    </subcellularLocation>
</comment>
<dbReference type="Proteomes" id="UP000236732">
    <property type="component" value="Unassembled WGS sequence"/>
</dbReference>
<organism evidence="14 15">
    <name type="scientific">Nonomuraea solani</name>
    <dbReference type="NCBI Taxonomy" id="1144553"/>
    <lineage>
        <taxon>Bacteria</taxon>
        <taxon>Bacillati</taxon>
        <taxon>Actinomycetota</taxon>
        <taxon>Actinomycetes</taxon>
        <taxon>Streptosporangiales</taxon>
        <taxon>Streptosporangiaceae</taxon>
        <taxon>Nonomuraea</taxon>
    </lineage>
</organism>
<keyword evidence="9" id="KW-0472">Membrane</keyword>